<dbReference type="Proteomes" id="UP000053244">
    <property type="component" value="Unassembled WGS sequence"/>
</dbReference>
<dbReference type="EMBL" id="LLZH01000302">
    <property type="protein sequence ID" value="KUL27058.1"/>
    <property type="molecule type" value="Genomic_DNA"/>
</dbReference>
<name>A0A101JHT6_9ACTN</name>
<evidence type="ECO:0000313" key="2">
    <source>
        <dbReference type="Proteomes" id="UP000053244"/>
    </source>
</evidence>
<dbReference type="OrthoDB" id="5419957at2"/>
<dbReference type="AlphaFoldDB" id="A0A101JHT6"/>
<organism evidence="1 2">
    <name type="scientific">Actinoplanes awajinensis subsp. mycoplanecinus</name>
    <dbReference type="NCBI Taxonomy" id="135947"/>
    <lineage>
        <taxon>Bacteria</taxon>
        <taxon>Bacillati</taxon>
        <taxon>Actinomycetota</taxon>
        <taxon>Actinomycetes</taxon>
        <taxon>Micromonosporales</taxon>
        <taxon>Micromonosporaceae</taxon>
        <taxon>Actinoplanes</taxon>
    </lineage>
</organism>
<reference evidence="1 2" key="1">
    <citation type="submission" date="2015-10" db="EMBL/GenBank/DDBJ databases">
        <authorList>
            <person name="Gilbert D.G."/>
        </authorList>
    </citation>
    <scope>NUCLEOTIDE SEQUENCE [LARGE SCALE GENOMIC DNA]</scope>
    <source>
        <strain evidence="1 2">NRRL B-16712</strain>
    </source>
</reference>
<keyword evidence="2" id="KW-1185">Reference proteome</keyword>
<evidence type="ECO:0000313" key="1">
    <source>
        <dbReference type="EMBL" id="KUL27058.1"/>
    </source>
</evidence>
<accession>A0A101JHT6</accession>
<proteinExistence type="predicted"/>
<protein>
    <submittedName>
        <fullName evidence="1">Uncharacterized protein</fullName>
    </submittedName>
</protein>
<comment type="caution">
    <text evidence="1">The sequence shown here is derived from an EMBL/GenBank/DDBJ whole genome shotgun (WGS) entry which is preliminary data.</text>
</comment>
<gene>
    <name evidence="1" type="ORF">ADL15_36730</name>
</gene>
<sequence>MTAIPESTKISLAQRLREHVEKNWSQLAAVHVRYRGEFAYVTAERADGDQVPLMRLRYAGPDLRWGIAVHVAGTNTYANQLFFSDSTEDAFDSVCGLHISRS</sequence>